<dbReference type="EMBL" id="JADHSG010000003">
    <property type="protein sequence ID" value="MBL6903122.1"/>
    <property type="molecule type" value="Genomic_DNA"/>
</dbReference>
<dbReference type="InterPro" id="IPR025870">
    <property type="entry name" value="Glyoxalase-like_dom"/>
</dbReference>
<organism evidence="3 4">
    <name type="scientific">SAR86 cluster bacterium</name>
    <dbReference type="NCBI Taxonomy" id="2030880"/>
    <lineage>
        <taxon>Bacteria</taxon>
        <taxon>Pseudomonadati</taxon>
        <taxon>Pseudomonadota</taxon>
        <taxon>Gammaproteobacteria</taxon>
        <taxon>SAR86 cluster</taxon>
    </lineage>
</organism>
<dbReference type="GO" id="GO:0046491">
    <property type="term" value="P:L-methylmalonyl-CoA metabolic process"/>
    <property type="evidence" value="ECO:0007669"/>
    <property type="project" value="TreeGrafter"/>
</dbReference>
<evidence type="ECO:0000313" key="4">
    <source>
        <dbReference type="Proteomes" id="UP000705230"/>
    </source>
</evidence>
<dbReference type="PANTHER" id="PTHR43048:SF3">
    <property type="entry name" value="METHYLMALONYL-COA EPIMERASE, MITOCHONDRIAL"/>
    <property type="match status" value="1"/>
</dbReference>
<evidence type="ECO:0000313" key="3">
    <source>
        <dbReference type="EMBL" id="MBL6903122.1"/>
    </source>
</evidence>
<feature type="domain" description="VOC" evidence="2">
    <location>
        <begin position="159"/>
        <end position="273"/>
    </location>
</feature>
<keyword evidence="1" id="KW-0479">Metal-binding</keyword>
<dbReference type="GO" id="GO:0046872">
    <property type="term" value="F:metal ion binding"/>
    <property type="evidence" value="ECO:0007669"/>
    <property type="project" value="UniProtKB-KW"/>
</dbReference>
<accession>A0A937J6Y2</accession>
<reference evidence="3" key="1">
    <citation type="submission" date="2020-10" db="EMBL/GenBank/DDBJ databases">
        <title>Microbiome of the Black Sea water column analyzed by genome centric metagenomics.</title>
        <authorList>
            <person name="Cabello-Yeves P.J."/>
            <person name="Callieri C."/>
            <person name="Picazo A."/>
            <person name="Mehrshad M."/>
            <person name="Haro-Moreno J.M."/>
            <person name="Roda-Garcia J."/>
            <person name="Dzembekova N."/>
            <person name="Slabakova V."/>
            <person name="Slabakova N."/>
            <person name="Moncheva S."/>
            <person name="Rodriguez-Valera F."/>
        </authorList>
    </citation>
    <scope>NUCLEOTIDE SEQUENCE</scope>
    <source>
        <strain evidence="3">BS30m-G43</strain>
    </source>
</reference>
<dbReference type="PROSITE" id="PS51819">
    <property type="entry name" value="VOC"/>
    <property type="match status" value="2"/>
</dbReference>
<dbReference type="Gene3D" id="3.10.180.10">
    <property type="entry name" value="2,3-Dihydroxybiphenyl 1,2-Dioxygenase, domain 1"/>
    <property type="match status" value="2"/>
</dbReference>
<name>A0A937J6Y2_9GAMM</name>
<dbReference type="InterPro" id="IPR037523">
    <property type="entry name" value="VOC_core"/>
</dbReference>
<dbReference type="SUPFAM" id="SSF54593">
    <property type="entry name" value="Glyoxalase/Bleomycin resistance protein/Dihydroxybiphenyl dioxygenase"/>
    <property type="match status" value="1"/>
</dbReference>
<comment type="caution">
    <text evidence="3">The sequence shown here is derived from an EMBL/GenBank/DDBJ whole genome shotgun (WGS) entry which is preliminary data.</text>
</comment>
<dbReference type="Proteomes" id="UP000705230">
    <property type="component" value="Unassembled WGS sequence"/>
</dbReference>
<proteinExistence type="predicted"/>
<evidence type="ECO:0000259" key="2">
    <source>
        <dbReference type="PROSITE" id="PS51819"/>
    </source>
</evidence>
<dbReference type="InterPro" id="IPR051785">
    <property type="entry name" value="MMCE/EMCE_epimerase"/>
</dbReference>
<dbReference type="Pfam" id="PF13468">
    <property type="entry name" value="Glyoxalase_3"/>
    <property type="match status" value="1"/>
</dbReference>
<dbReference type="PANTHER" id="PTHR43048">
    <property type="entry name" value="METHYLMALONYL-COA EPIMERASE"/>
    <property type="match status" value="1"/>
</dbReference>
<protein>
    <submittedName>
        <fullName evidence="3">VOC family protein</fullName>
    </submittedName>
</protein>
<dbReference type="InterPro" id="IPR029068">
    <property type="entry name" value="Glyas_Bleomycin-R_OHBP_Dase"/>
</dbReference>
<sequence>MISSLDHLIIAVKDLDEAEKDYTKVFGMPPVWRGEHKELGTINSIFNFENTYFELLASKGAGLGADLVNNALEQDGEGLTGIVLGTDNIKDVYASISSAGFGIGEISDGEGSNSDNVNIRRWQNLFLPPELTRGLFSFVIEHTDGELPSSNYQTSSISKLDHLVINTNDADGFISVYQDIFNIRLALDKVIEHWKKRMLFFRLNKTTIEVIESKDNHLANDQLWGLAWEVKNIEDTYQRLIDEGVTVSPVQKGIKENTFVATIKSHTHNVPTLLIEHVK</sequence>
<evidence type="ECO:0000256" key="1">
    <source>
        <dbReference type="ARBA" id="ARBA00022723"/>
    </source>
</evidence>
<dbReference type="AlphaFoldDB" id="A0A937J6Y2"/>
<feature type="domain" description="VOC" evidence="2">
    <location>
        <begin position="4"/>
        <end position="154"/>
    </location>
</feature>
<dbReference type="GO" id="GO:0004493">
    <property type="term" value="F:methylmalonyl-CoA epimerase activity"/>
    <property type="evidence" value="ECO:0007669"/>
    <property type="project" value="TreeGrafter"/>
</dbReference>
<gene>
    <name evidence="3" type="ORF">ISR29_02865</name>
</gene>